<dbReference type="InterPro" id="IPR050297">
    <property type="entry name" value="LipidA_mod_glycosyltrf_83"/>
</dbReference>
<feature type="transmembrane region" description="Helical" evidence="9">
    <location>
        <begin position="27"/>
        <end position="45"/>
    </location>
</feature>
<evidence type="ECO:0000256" key="4">
    <source>
        <dbReference type="ARBA" id="ARBA00022679"/>
    </source>
</evidence>
<sequence>MSTAVSAPVNATAAPERAREPRWERPGFVGLLAATALLYLVNLSSSGWANSFYSAAVQAGSRSWKAFFFGSSDAANFITVDKPPVSLWPMELSVRLFGLGSWAVLVPQALMGVATVAVLYAAVRRRFGPGAGLVAGAVLACTPVAVLMFRFNNPDALLALLMVCAVYAVQRSLEEGRTKWLVWAGVLFGCAFLVKTLQAFLILPPLALVYVVFAPVRLRKRLWQLALAAVALVVSGGWWVAVVQLWPASTRPYIGGSQHNSFLELTFGYNGFGRLSGNETGSVGGGMGRGQGAGQGGGMWGQTGLARLFSAQMGGQIAWLLPAALILLVAGIAVTWRTKRSDARRQALLLWGGALLITAGVFSFMAGIFHPYYNIALAPHIAAVVGMGCALLWERRRTPLAAVTLGLTVAVTAFWSYELLGRTPHWLPWLRWLVLVGGLAAGLALALVLAVAGRRMLRAMAVTAAAAGLAVSLAGPAAYAASTVSTGHTGSLPSAGPAGAGAMGGPGGPGGPGARGGRGGLGGPGMGPGMSPGMGQGGPGGAGGAGGPGGSRGGRLPGSPPAATGGIPAAPGGSATAPGGSATAPGGSATAPGGSATAPGGSPAAPGGGRGGMGGLLGGAQVSTAMKDLLTQHADDYTWVAAAIGSQNQASYQLATGRPVMAIGGFNGSDPAPVLAQFEKLVAERRIHYFIGSGGSGFGPGMGTAGTNTSAQISAWVEKTFSKKTVGGTTVYDLTSMAASQ</sequence>
<evidence type="ECO:0000256" key="1">
    <source>
        <dbReference type="ARBA" id="ARBA00004651"/>
    </source>
</evidence>
<feature type="compositionally biased region" description="Gly residues" evidence="8">
    <location>
        <begin position="498"/>
        <end position="556"/>
    </location>
</feature>
<dbReference type="GO" id="GO:0016757">
    <property type="term" value="F:glycosyltransferase activity"/>
    <property type="evidence" value="ECO:0007669"/>
    <property type="project" value="UniProtKB-KW"/>
</dbReference>
<dbReference type="EMBL" id="JARHTQ010000009">
    <property type="protein sequence ID" value="MDF2257358.1"/>
    <property type="molecule type" value="Genomic_DNA"/>
</dbReference>
<keyword evidence="7 9" id="KW-0472">Membrane</keyword>
<feature type="domain" description="Glycosyltransferase RgtA/B/C/D-like" evidence="10">
    <location>
        <begin position="81"/>
        <end position="235"/>
    </location>
</feature>
<dbReference type="EC" id="2.4.-.-" evidence="12"/>
<dbReference type="Pfam" id="PF24878">
    <property type="entry name" value="YkcB_C"/>
    <property type="match status" value="1"/>
</dbReference>
<dbReference type="RefSeq" id="WP_275815252.1">
    <property type="nucleotide sequence ID" value="NZ_BAAANM010000016.1"/>
</dbReference>
<evidence type="ECO:0000256" key="8">
    <source>
        <dbReference type="SAM" id="MobiDB-lite"/>
    </source>
</evidence>
<dbReference type="InterPro" id="IPR038731">
    <property type="entry name" value="RgtA/B/C-like"/>
</dbReference>
<reference evidence="12 13" key="1">
    <citation type="submission" date="2023-03" db="EMBL/GenBank/DDBJ databases">
        <title>Draft genome sequence of type strain Streptomyces ferralitis JCM 14344.</title>
        <authorList>
            <person name="Klaysubun C."/>
            <person name="Duangmal K."/>
        </authorList>
    </citation>
    <scope>NUCLEOTIDE SEQUENCE [LARGE SCALE GENOMIC DNA]</scope>
    <source>
        <strain evidence="12 13">JCM 14344</strain>
    </source>
</reference>
<dbReference type="InterPro" id="IPR056785">
    <property type="entry name" value="YkcA/B-like_C"/>
</dbReference>
<evidence type="ECO:0000256" key="7">
    <source>
        <dbReference type="ARBA" id="ARBA00023136"/>
    </source>
</evidence>
<feature type="region of interest" description="Disordered" evidence="8">
    <location>
        <begin position="486"/>
        <end position="616"/>
    </location>
</feature>
<name>A0ABT5Z0S6_9ACTN</name>
<organism evidence="12 13">
    <name type="scientific">Streptantibioticus ferralitis</name>
    <dbReference type="NCBI Taxonomy" id="236510"/>
    <lineage>
        <taxon>Bacteria</taxon>
        <taxon>Bacillati</taxon>
        <taxon>Actinomycetota</taxon>
        <taxon>Actinomycetes</taxon>
        <taxon>Kitasatosporales</taxon>
        <taxon>Streptomycetaceae</taxon>
        <taxon>Streptantibioticus</taxon>
    </lineage>
</organism>
<keyword evidence="4 12" id="KW-0808">Transferase</keyword>
<evidence type="ECO:0000313" key="12">
    <source>
        <dbReference type="EMBL" id="MDF2257358.1"/>
    </source>
</evidence>
<dbReference type="PANTHER" id="PTHR33908:SF3">
    <property type="entry name" value="UNDECAPRENYL PHOSPHATE-ALPHA-4-AMINO-4-DEOXY-L-ARABINOSE ARABINOSYL TRANSFERASE"/>
    <property type="match status" value="1"/>
</dbReference>
<protein>
    <submittedName>
        <fullName evidence="12">Glycosyltransferase family 39 protein</fullName>
        <ecNumber evidence="12">2.4.-.-</ecNumber>
    </submittedName>
</protein>
<keyword evidence="6 9" id="KW-1133">Transmembrane helix</keyword>
<feature type="transmembrane region" description="Helical" evidence="9">
    <location>
        <begin position="317"/>
        <end position="336"/>
    </location>
</feature>
<dbReference type="PANTHER" id="PTHR33908">
    <property type="entry name" value="MANNOSYLTRANSFERASE YKCB-RELATED"/>
    <property type="match status" value="1"/>
</dbReference>
<evidence type="ECO:0000256" key="2">
    <source>
        <dbReference type="ARBA" id="ARBA00022475"/>
    </source>
</evidence>
<feature type="transmembrane region" description="Helical" evidence="9">
    <location>
        <begin position="99"/>
        <end position="123"/>
    </location>
</feature>
<feature type="transmembrane region" description="Helical" evidence="9">
    <location>
        <begin position="429"/>
        <end position="452"/>
    </location>
</feature>
<evidence type="ECO:0000259" key="11">
    <source>
        <dbReference type="Pfam" id="PF24878"/>
    </source>
</evidence>
<evidence type="ECO:0000256" key="5">
    <source>
        <dbReference type="ARBA" id="ARBA00022692"/>
    </source>
</evidence>
<feature type="transmembrane region" description="Helical" evidence="9">
    <location>
        <begin position="400"/>
        <end position="417"/>
    </location>
</feature>
<keyword evidence="3 12" id="KW-0328">Glycosyltransferase</keyword>
<evidence type="ECO:0000313" key="13">
    <source>
        <dbReference type="Proteomes" id="UP001220022"/>
    </source>
</evidence>
<comment type="caution">
    <text evidence="12">The sequence shown here is derived from an EMBL/GenBank/DDBJ whole genome shotgun (WGS) entry which is preliminary data.</text>
</comment>
<keyword evidence="13" id="KW-1185">Reference proteome</keyword>
<accession>A0ABT5Z0S6</accession>
<feature type="domain" description="Putative mannosyltransferase YkcA/B-like C-terminal" evidence="11">
    <location>
        <begin position="627"/>
        <end position="719"/>
    </location>
</feature>
<feature type="compositionally biased region" description="Low complexity" evidence="8">
    <location>
        <begin position="561"/>
        <end position="605"/>
    </location>
</feature>
<keyword evidence="5 9" id="KW-0812">Transmembrane</keyword>
<keyword evidence="2" id="KW-1003">Cell membrane</keyword>
<feature type="transmembrane region" description="Helical" evidence="9">
    <location>
        <begin position="130"/>
        <end position="151"/>
    </location>
</feature>
<evidence type="ECO:0000259" key="10">
    <source>
        <dbReference type="Pfam" id="PF13231"/>
    </source>
</evidence>
<evidence type="ECO:0000256" key="6">
    <source>
        <dbReference type="ARBA" id="ARBA00022989"/>
    </source>
</evidence>
<evidence type="ECO:0000256" key="9">
    <source>
        <dbReference type="SAM" id="Phobius"/>
    </source>
</evidence>
<feature type="compositionally biased region" description="Gly residues" evidence="8">
    <location>
        <begin position="606"/>
        <end position="616"/>
    </location>
</feature>
<dbReference type="Pfam" id="PF13231">
    <property type="entry name" value="PMT_2"/>
    <property type="match status" value="1"/>
</dbReference>
<feature type="transmembrane region" description="Helical" evidence="9">
    <location>
        <begin position="225"/>
        <end position="246"/>
    </location>
</feature>
<proteinExistence type="predicted"/>
<feature type="transmembrane region" description="Helical" evidence="9">
    <location>
        <begin position="375"/>
        <end position="393"/>
    </location>
</feature>
<evidence type="ECO:0000256" key="3">
    <source>
        <dbReference type="ARBA" id="ARBA00022676"/>
    </source>
</evidence>
<comment type="subcellular location">
    <subcellularLocation>
        <location evidence="1">Cell membrane</location>
        <topology evidence="1">Multi-pass membrane protein</topology>
    </subcellularLocation>
</comment>
<dbReference type="Proteomes" id="UP001220022">
    <property type="component" value="Unassembled WGS sequence"/>
</dbReference>
<feature type="transmembrane region" description="Helical" evidence="9">
    <location>
        <begin position="348"/>
        <end position="369"/>
    </location>
</feature>
<gene>
    <name evidence="12" type="ORF">P2L57_16970</name>
</gene>
<feature type="transmembrane region" description="Helical" evidence="9">
    <location>
        <begin position="459"/>
        <end position="479"/>
    </location>
</feature>
<feature type="transmembrane region" description="Helical" evidence="9">
    <location>
        <begin position="180"/>
        <end position="213"/>
    </location>
</feature>